<organism evidence="2 3">
    <name type="scientific">Promethearchaeum syntrophicum</name>
    <dbReference type="NCBI Taxonomy" id="2594042"/>
    <lineage>
        <taxon>Archaea</taxon>
        <taxon>Promethearchaeati</taxon>
        <taxon>Promethearchaeota</taxon>
        <taxon>Promethearchaeia</taxon>
        <taxon>Promethearchaeales</taxon>
        <taxon>Promethearchaeaceae</taxon>
        <taxon>Promethearchaeum</taxon>
    </lineage>
</organism>
<dbReference type="Proteomes" id="UP000321408">
    <property type="component" value="Chromosome"/>
</dbReference>
<dbReference type="KEGG" id="psyt:DSAG12_03904"/>
<name>A0A5B9DH81_9ARCH</name>
<dbReference type="PANTHER" id="PTHR13939:SF0">
    <property type="entry name" value="NMN AMIDOHYDROLASE-LIKE PROTEIN YFAY"/>
    <property type="match status" value="1"/>
</dbReference>
<evidence type="ECO:0000259" key="1">
    <source>
        <dbReference type="SMART" id="SM00852"/>
    </source>
</evidence>
<dbReference type="EMBL" id="CP042905">
    <property type="protein sequence ID" value="QEE18066.1"/>
    <property type="molecule type" value="Genomic_DNA"/>
</dbReference>
<dbReference type="AlphaFoldDB" id="A0A5B9DH81"/>
<gene>
    <name evidence="2" type="ORF">DSAG12_03904</name>
</gene>
<sequence length="292" mass="33568">MDCEIILIGNELLIGKIRDTNGQWMIEQLLHLGIKISRITTIPDDLEIIKTTIQDSIRRIPEYIFTSGGLGPTYDDMTIEGVSMGLNPPCSLEYNDEAFKMIQFTFKQRYPKRFDKITNIEQYLVKNYPNVKKMANLPKGSKPLINQEGAAPGVYIDNSFTNGRSKIICMPGVPAELQSIFSNNIIPELKELKSAEKGVYHERSFIFHNLSESKLGQKIVEIKNKYPEIWIKTHPHKRMINNHLDYAVELHLTSFSNKENISKNMNNLYQILHDSVEEMGGNFIIEEKQFTK</sequence>
<dbReference type="RefSeq" id="WP_147664997.1">
    <property type="nucleotide sequence ID" value="NZ_CP042905.2"/>
</dbReference>
<evidence type="ECO:0000313" key="2">
    <source>
        <dbReference type="EMBL" id="QEE18066.1"/>
    </source>
</evidence>
<dbReference type="InterPro" id="IPR001453">
    <property type="entry name" value="MoaB/Mog_dom"/>
</dbReference>
<dbReference type="Gene3D" id="3.40.980.10">
    <property type="entry name" value="MoaB/Mog-like domain"/>
    <property type="match status" value="1"/>
</dbReference>
<dbReference type="Pfam" id="PF00994">
    <property type="entry name" value="MoCF_biosynth"/>
    <property type="match status" value="1"/>
</dbReference>
<dbReference type="CDD" id="cd00885">
    <property type="entry name" value="cinA"/>
    <property type="match status" value="1"/>
</dbReference>
<dbReference type="InterPro" id="IPR050101">
    <property type="entry name" value="CinA"/>
</dbReference>
<keyword evidence="3" id="KW-1185">Reference proteome</keyword>
<dbReference type="OrthoDB" id="372037at2157"/>
<dbReference type="GeneID" id="41331868"/>
<reference evidence="2 3" key="1">
    <citation type="journal article" date="2020" name="Nature">
        <title>Isolation of an archaeon at the prokaryote-eukaryote interface.</title>
        <authorList>
            <person name="Imachi H."/>
            <person name="Nobu M.K."/>
            <person name="Nakahara N."/>
            <person name="Morono Y."/>
            <person name="Ogawara M."/>
            <person name="Takaki Y."/>
            <person name="Takano Y."/>
            <person name="Uematsu K."/>
            <person name="Ikuta T."/>
            <person name="Ito M."/>
            <person name="Matsui Y."/>
            <person name="Miyazaki M."/>
            <person name="Murata K."/>
            <person name="Saito Y."/>
            <person name="Sakai S."/>
            <person name="Song C."/>
            <person name="Tasumi E."/>
            <person name="Yamanaka Y."/>
            <person name="Yamaguchi T."/>
            <person name="Kamagata Y."/>
            <person name="Tamaki H."/>
            <person name="Takai K."/>
        </authorList>
    </citation>
    <scope>NUCLEOTIDE SEQUENCE [LARGE SCALE GENOMIC DNA]</scope>
    <source>
        <strain evidence="2 3">MK-D1</strain>
    </source>
</reference>
<dbReference type="SMART" id="SM00852">
    <property type="entry name" value="MoCF_biosynth"/>
    <property type="match status" value="1"/>
</dbReference>
<dbReference type="SUPFAM" id="SSF53218">
    <property type="entry name" value="Molybdenum cofactor biosynthesis proteins"/>
    <property type="match status" value="1"/>
</dbReference>
<dbReference type="InterPro" id="IPR036425">
    <property type="entry name" value="MoaB/Mog-like_dom_sf"/>
</dbReference>
<feature type="domain" description="MoaB/Mog" evidence="1">
    <location>
        <begin position="4"/>
        <end position="192"/>
    </location>
</feature>
<evidence type="ECO:0000313" key="3">
    <source>
        <dbReference type="Proteomes" id="UP000321408"/>
    </source>
</evidence>
<dbReference type="PANTHER" id="PTHR13939">
    <property type="entry name" value="NICOTINAMIDE-NUCLEOTIDE AMIDOHYDROLASE PNCC"/>
    <property type="match status" value="1"/>
</dbReference>
<accession>A0A5B9DH81</accession>
<proteinExistence type="predicted"/>
<reference evidence="2 3" key="2">
    <citation type="journal article" date="2024" name="Int. J. Syst. Evol. Microbiol.">
        <title>Promethearchaeum syntrophicum gen. nov., sp. nov., an anaerobic, obligately syntrophic archaeon, the first isolate of the lineage 'Asgard' archaea, and proposal of the new archaeal phylum Promethearchaeota phyl. nov. and kingdom Promethearchaeati regn. nov.</title>
        <authorList>
            <person name="Imachi H."/>
            <person name="Nobu M.K."/>
            <person name="Kato S."/>
            <person name="Takaki Y."/>
            <person name="Miyazaki M."/>
            <person name="Miyata M."/>
            <person name="Ogawara M."/>
            <person name="Saito Y."/>
            <person name="Sakai S."/>
            <person name="Tahara Y.O."/>
            <person name="Takano Y."/>
            <person name="Tasumi E."/>
            <person name="Uematsu K."/>
            <person name="Yoshimura T."/>
            <person name="Itoh T."/>
            <person name="Ohkuma M."/>
            <person name="Takai K."/>
        </authorList>
    </citation>
    <scope>NUCLEOTIDE SEQUENCE [LARGE SCALE GENOMIC DNA]</scope>
    <source>
        <strain evidence="2 3">MK-D1</strain>
    </source>
</reference>
<protein>
    <submittedName>
        <fullName evidence="2">Competence/damage-inducible protein A</fullName>
    </submittedName>
</protein>